<sequence>MNVEDFTYLLKNPNKVVTPIQTNQLEEILEEYPYFQAARALHLKGLKNLNSYKYNNALKITAAYTTDRDVLFNFITSKNFLQRTKESNAPVKEVEIADLNVSAEEIKIPEKKEKLLIEKSEDKPLPQDKEDANKILDPKLFKSKETPNSSTTEKENTDPIQSSKDQLEIGTPLPFNKKEKHSFAQWLQLASFKEINRTEDTPKQKETKEAPNKETEKKTPKNNKFDRIDTFIAKSPKIVPQKNSTKKIDIKASTTINQNELMTQTLAKVYLEQKKYKKAIQAYKILSLKYPEKSSFFADRIKAVEKLQQDNN</sequence>
<reference evidence="2 3" key="1">
    <citation type="submission" date="2018-10" db="EMBL/GenBank/DDBJ databases">
        <title>Genomic Encyclopedia of Archaeal and Bacterial Type Strains, Phase II (KMG-II): from individual species to whole genera.</title>
        <authorList>
            <person name="Goeker M."/>
        </authorList>
    </citation>
    <scope>NUCLEOTIDE SEQUENCE [LARGE SCALE GENOMIC DNA]</scope>
    <source>
        <strain evidence="2 3">DSM 25230</strain>
    </source>
</reference>
<protein>
    <recommendedName>
        <fullName evidence="4">Tetratricopeptide repeat protein</fullName>
    </recommendedName>
</protein>
<keyword evidence="3" id="KW-1185">Reference proteome</keyword>
<evidence type="ECO:0008006" key="4">
    <source>
        <dbReference type="Google" id="ProtNLM"/>
    </source>
</evidence>
<dbReference type="AlphaFoldDB" id="A0A495EEI4"/>
<evidence type="ECO:0000313" key="2">
    <source>
        <dbReference type="EMBL" id="RKR15304.1"/>
    </source>
</evidence>
<comment type="caution">
    <text evidence="2">The sequence shown here is derived from an EMBL/GenBank/DDBJ whole genome shotgun (WGS) entry which is preliminary data.</text>
</comment>
<feature type="region of interest" description="Disordered" evidence="1">
    <location>
        <begin position="195"/>
        <end position="227"/>
    </location>
</feature>
<accession>A0A495EEI4</accession>
<organism evidence="2 3">
    <name type="scientific">Maribacter vaceletii</name>
    <dbReference type="NCBI Taxonomy" id="1206816"/>
    <lineage>
        <taxon>Bacteria</taxon>
        <taxon>Pseudomonadati</taxon>
        <taxon>Bacteroidota</taxon>
        <taxon>Flavobacteriia</taxon>
        <taxon>Flavobacteriales</taxon>
        <taxon>Flavobacteriaceae</taxon>
        <taxon>Maribacter</taxon>
    </lineage>
</organism>
<feature type="region of interest" description="Disordered" evidence="1">
    <location>
        <begin position="118"/>
        <end position="175"/>
    </location>
</feature>
<dbReference type="OrthoDB" id="594666at2"/>
<feature type="compositionally biased region" description="Basic and acidic residues" evidence="1">
    <location>
        <begin position="118"/>
        <end position="145"/>
    </location>
</feature>
<dbReference type="Proteomes" id="UP000269412">
    <property type="component" value="Unassembled WGS sequence"/>
</dbReference>
<dbReference type="RefSeq" id="WP_121065273.1">
    <property type="nucleotide sequence ID" value="NZ_RBIQ01000007.1"/>
</dbReference>
<proteinExistence type="predicted"/>
<name>A0A495EEI4_9FLAO</name>
<evidence type="ECO:0000313" key="3">
    <source>
        <dbReference type="Proteomes" id="UP000269412"/>
    </source>
</evidence>
<dbReference type="EMBL" id="RBIQ01000007">
    <property type="protein sequence ID" value="RKR15304.1"/>
    <property type="molecule type" value="Genomic_DNA"/>
</dbReference>
<evidence type="ECO:0000256" key="1">
    <source>
        <dbReference type="SAM" id="MobiDB-lite"/>
    </source>
</evidence>
<gene>
    <name evidence="2" type="ORF">CLV91_1387</name>
</gene>